<reference evidence="4" key="2">
    <citation type="submission" date="2025-08" db="UniProtKB">
        <authorList>
            <consortium name="Ensembl"/>
        </authorList>
    </citation>
    <scope>IDENTIFICATION</scope>
</reference>
<feature type="domain" description="Niban 1/2/3" evidence="3">
    <location>
        <begin position="335"/>
        <end position="499"/>
    </location>
</feature>
<feature type="compositionally biased region" description="Polar residues" evidence="2">
    <location>
        <begin position="860"/>
        <end position="882"/>
    </location>
</feature>
<evidence type="ECO:0000256" key="1">
    <source>
        <dbReference type="ARBA" id="ARBA00010251"/>
    </source>
</evidence>
<evidence type="ECO:0000259" key="3">
    <source>
        <dbReference type="Pfam" id="PF26086"/>
    </source>
</evidence>
<accession>A0A665WA65</accession>
<gene>
    <name evidence="4" type="primary">niban1a</name>
</gene>
<feature type="region of interest" description="Disordered" evidence="2">
    <location>
        <begin position="744"/>
        <end position="792"/>
    </location>
</feature>
<dbReference type="Pfam" id="PF26089">
    <property type="entry name" value="PH_Niban2"/>
    <property type="match status" value="1"/>
</dbReference>
<evidence type="ECO:0000313" key="5">
    <source>
        <dbReference type="Proteomes" id="UP000472264"/>
    </source>
</evidence>
<organism evidence="4 5">
    <name type="scientific">Echeneis naucrates</name>
    <name type="common">Live sharksucker</name>
    <dbReference type="NCBI Taxonomy" id="173247"/>
    <lineage>
        <taxon>Eukaryota</taxon>
        <taxon>Metazoa</taxon>
        <taxon>Chordata</taxon>
        <taxon>Craniata</taxon>
        <taxon>Vertebrata</taxon>
        <taxon>Euteleostomi</taxon>
        <taxon>Actinopterygii</taxon>
        <taxon>Neopterygii</taxon>
        <taxon>Teleostei</taxon>
        <taxon>Neoteleostei</taxon>
        <taxon>Acanthomorphata</taxon>
        <taxon>Carangaria</taxon>
        <taxon>Carangiformes</taxon>
        <taxon>Echeneidae</taxon>
        <taxon>Echeneis</taxon>
    </lineage>
</organism>
<dbReference type="InterPro" id="IPR026088">
    <property type="entry name" value="Niban-like"/>
</dbReference>
<dbReference type="OrthoDB" id="9010513at2759"/>
<dbReference type="Pfam" id="PF26086">
    <property type="entry name" value="Niban2"/>
    <property type="match status" value="1"/>
</dbReference>
<dbReference type="Ensembl" id="ENSENLT00000042008.1">
    <property type="protein sequence ID" value="ENSENLP00000040964.1"/>
    <property type="gene ID" value="ENSENLG00000017570.1"/>
</dbReference>
<feature type="compositionally biased region" description="Polar residues" evidence="2">
    <location>
        <begin position="906"/>
        <end position="915"/>
    </location>
</feature>
<dbReference type="CDD" id="cd23949">
    <property type="entry name" value="Niban-like"/>
    <property type="match status" value="1"/>
</dbReference>
<dbReference type="Proteomes" id="UP000472264">
    <property type="component" value="Chromosome 4"/>
</dbReference>
<evidence type="ECO:0000313" key="4">
    <source>
        <dbReference type="Ensembl" id="ENSENLP00000040964.1"/>
    </source>
</evidence>
<dbReference type="InParanoid" id="A0A665WA65"/>
<dbReference type="FunCoup" id="A0A665WA65">
    <property type="interactions" value="377"/>
</dbReference>
<sequence>MGASASSLLDVTTSSFVKGQAEAELKEFSPYYRKQFSVAHFSQLEDELEQHKEKISQLLRQREAPPEAEVLYEEAVLYFDETRKWRDRYVVVRANYCLECHESLESFVKGVPPRYKLLPTGGTVLTTEEPYMAKVDCCFPDDTNVKEDFAPPLSGMPGQFPVYLRLPYRRDSYFCFKQQAKRDAFLSILSDCIRHQNQDFLKKKTCDVQAFLKAIQLYRQDKGKYEAWDMLIGSDVRVMANLVMEQLLPSLEKDMLPCLKAKKTEKKRIWFATVEAVYILIQECLLEGLSQLKDECLTSVRQQEVLIHSDMDQIINSRQQLEEKVRAKVLEPAEKLCSESVQPYLGSILEELMEPISSGFGEGRQLSESMMDQLCQDFLVGQQNEQLKKALADMARPNLLSCYQKIGSLEEKMQHLQERFGFSNITGVIHSAQIDLQLLMENAACTFEQLLCQAVQANPDNANSAIEKAKHRVLKQYDYDSSTVRKRICQEALVSITLPFIKKNLAPTCKTELQCLEQLIYADHSNFIHVENVYESILLQTLDKEVTKVVKEAASLKKYNLFTDSRDLISPSSRSSLSSPPVSTPGSPAMGLASPSKTAFTPQPTSPLAVNGPQKEEQKKSENGTQMREASGEPAVMETPLGTVHQKESSQRFTVGHEEETPSPKVEEVIQTVKAEADATIAPETAALVTTITENDTKEVNIAAAPEVATQEEVTLVETAAEPETQSAEVLRDAEVPLTESPAIMESLKTNAEDPAGPTSAGETSFPTEVSSEEDGLCESSEVKLEAPSSGEVAAVIPEVSMDVKENEAVPLPVSDPNSLDISVGSQTLSLDVEPTVKTAQSSKEEVSTISDVLEEEANISKSPVSSDNEPEAKSTNTQPSPQMEAEVSGDVSVSGKLEDGASVNPEVTSPTSGPNEKETPSDPNWRPPDCIKDIRDLVVEVIEVEELMQRYPSGVTKDE</sequence>
<dbReference type="AlphaFoldDB" id="A0A665WA65"/>
<comment type="similarity">
    <text evidence="1">Belongs to the Niban family.</text>
</comment>
<feature type="compositionally biased region" description="Low complexity" evidence="2">
    <location>
        <begin position="570"/>
        <end position="588"/>
    </location>
</feature>
<feature type="compositionally biased region" description="Polar residues" evidence="2">
    <location>
        <begin position="595"/>
        <end position="608"/>
    </location>
</feature>
<feature type="compositionally biased region" description="Polar residues" evidence="2">
    <location>
        <begin position="816"/>
        <end position="830"/>
    </location>
</feature>
<feature type="region of interest" description="Disordered" evidence="2">
    <location>
        <begin position="808"/>
        <end position="931"/>
    </location>
</feature>
<name>A0A665WA65_ECHNA</name>
<dbReference type="InterPro" id="IPR059060">
    <property type="entry name" value="Niban_1/2/3_dom"/>
</dbReference>
<reference evidence="4" key="1">
    <citation type="submission" date="2021-04" db="EMBL/GenBank/DDBJ databases">
        <authorList>
            <consortium name="Wellcome Sanger Institute Data Sharing"/>
        </authorList>
    </citation>
    <scope>NUCLEOTIDE SEQUENCE [LARGE SCALE GENOMIC DNA]</scope>
</reference>
<feature type="compositionally biased region" description="Polar residues" evidence="2">
    <location>
        <begin position="761"/>
        <end position="770"/>
    </location>
</feature>
<evidence type="ECO:0000256" key="2">
    <source>
        <dbReference type="SAM" id="MobiDB-lite"/>
    </source>
</evidence>
<feature type="region of interest" description="Disordered" evidence="2">
    <location>
        <begin position="570"/>
        <end position="635"/>
    </location>
</feature>
<dbReference type="PANTHER" id="PTHR14392:SF3">
    <property type="entry name" value="PROTEIN NIBAN 1"/>
    <property type="match status" value="1"/>
</dbReference>
<proteinExistence type="inferred from homology"/>
<dbReference type="OMA" id="GMMEQLC"/>
<protein>
    <submittedName>
        <fullName evidence="4">Protein Niban-like</fullName>
    </submittedName>
</protein>
<reference evidence="4" key="3">
    <citation type="submission" date="2025-09" db="UniProtKB">
        <authorList>
            <consortium name="Ensembl"/>
        </authorList>
    </citation>
    <scope>IDENTIFICATION</scope>
</reference>
<dbReference type="PANTHER" id="PTHR14392">
    <property type="entry name" value="NIBAN FAMILY MEMBER"/>
    <property type="match status" value="1"/>
</dbReference>
<keyword evidence="5" id="KW-1185">Reference proteome</keyword>